<keyword evidence="4 8" id="KW-0274">FAD</keyword>
<protein>
    <recommendedName>
        <fullName evidence="8">Sulfhydryl oxidase</fullName>
        <ecNumber evidence="8">1.8.3.2</ecNumber>
    </recommendedName>
</protein>
<dbReference type="GO" id="GO:0016971">
    <property type="term" value="F:flavin-dependent sulfhydryl oxidase activity"/>
    <property type="evidence" value="ECO:0007669"/>
    <property type="project" value="InterPro"/>
</dbReference>
<reference evidence="14" key="2">
    <citation type="submission" date="2022-12" db="EMBL/GenBank/DDBJ databases">
        <authorList>
            <person name="Webb A."/>
        </authorList>
    </citation>
    <scope>NUCLEOTIDE SEQUENCE</scope>
    <source>
        <strain evidence="14">Pf2</strain>
    </source>
</reference>
<dbReference type="GO" id="GO:0006457">
    <property type="term" value="P:protein folding"/>
    <property type="evidence" value="ECO:0007669"/>
    <property type="project" value="TreeGrafter"/>
</dbReference>
<feature type="region of interest" description="Disordered" evidence="9">
    <location>
        <begin position="481"/>
        <end position="584"/>
    </location>
</feature>
<keyword evidence="8" id="KW-1133">Transmembrane helix</keyword>
<evidence type="ECO:0000256" key="6">
    <source>
        <dbReference type="ARBA" id="ARBA00023157"/>
    </source>
</evidence>
<dbReference type="PROSITE" id="PS51352">
    <property type="entry name" value="THIOREDOXIN_2"/>
    <property type="match status" value="1"/>
</dbReference>
<dbReference type="InterPro" id="IPR039798">
    <property type="entry name" value="Sulfhydryl_oxidase"/>
</dbReference>
<dbReference type="SUPFAM" id="SSF69000">
    <property type="entry name" value="FAD-dependent thiol oxidase"/>
    <property type="match status" value="1"/>
</dbReference>
<feature type="domain" description="Thioredoxin" evidence="12">
    <location>
        <begin position="14"/>
        <end position="152"/>
    </location>
</feature>
<keyword evidence="2 8" id="KW-0285">Flavoprotein</keyword>
<keyword evidence="8" id="KW-0812">Transmembrane</keyword>
<evidence type="ECO:0000256" key="9">
    <source>
        <dbReference type="SAM" id="MobiDB-lite"/>
    </source>
</evidence>
<comment type="caution">
    <text evidence="14">The sequence shown here is derived from an EMBL/GenBank/DDBJ whole genome shotgun (WGS) entry which is preliminary data.</text>
</comment>
<dbReference type="SUPFAM" id="SSF52833">
    <property type="entry name" value="Thioredoxin-like"/>
    <property type="match status" value="1"/>
</dbReference>
<dbReference type="GO" id="GO:0000139">
    <property type="term" value="C:Golgi membrane"/>
    <property type="evidence" value="ECO:0007669"/>
    <property type="project" value="TreeGrafter"/>
</dbReference>
<reference evidence="13 15" key="1">
    <citation type="submission" date="2021-11" db="EMBL/GenBank/DDBJ databases">
        <authorList>
            <person name="Islam A."/>
            <person name="Islam S."/>
            <person name="Flora M.S."/>
            <person name="Rahman M."/>
            <person name="Ziaur R.M."/>
            <person name="Epstein J.H."/>
            <person name="Hassan M."/>
            <person name="Klassen M."/>
            <person name="Woodard K."/>
            <person name="Webb A."/>
            <person name="Webby R.J."/>
            <person name="El Zowalaty M.E."/>
        </authorList>
    </citation>
    <scope>NUCLEOTIDE SEQUENCE [LARGE SCALE GENOMIC DNA]</scope>
    <source>
        <strain evidence="13">Pf1</strain>
    </source>
</reference>
<dbReference type="PROSITE" id="PS51324">
    <property type="entry name" value="ERV_ALR"/>
    <property type="match status" value="1"/>
</dbReference>
<dbReference type="Gene3D" id="3.40.30.10">
    <property type="entry name" value="Glutaredoxin"/>
    <property type="match status" value="1"/>
</dbReference>
<dbReference type="Proteomes" id="UP001159659">
    <property type="component" value="Unassembled WGS sequence"/>
</dbReference>
<evidence type="ECO:0000313" key="15">
    <source>
        <dbReference type="Proteomes" id="UP001157938"/>
    </source>
</evidence>
<keyword evidence="3 10" id="KW-0732">Signal</keyword>
<feature type="domain" description="ERV/ALR sulfhydryl oxidase" evidence="11">
    <location>
        <begin position="324"/>
        <end position="439"/>
    </location>
</feature>
<evidence type="ECO:0000313" key="14">
    <source>
        <dbReference type="EMBL" id="CAI5732300.1"/>
    </source>
</evidence>
<evidence type="ECO:0000256" key="8">
    <source>
        <dbReference type="RuleBase" id="RU371123"/>
    </source>
</evidence>
<dbReference type="Pfam" id="PF04777">
    <property type="entry name" value="Evr1_Alr"/>
    <property type="match status" value="1"/>
</dbReference>
<dbReference type="EC" id="1.8.3.2" evidence="8"/>
<feature type="compositionally biased region" description="Basic and acidic residues" evidence="9">
    <location>
        <begin position="529"/>
        <end position="584"/>
    </location>
</feature>
<evidence type="ECO:0000256" key="7">
    <source>
        <dbReference type="ARBA" id="ARBA00023180"/>
    </source>
</evidence>
<sequence>MQFLLALVSAVALLALPTLASSAARDPKAKGEPLFPKGHPNVTYLTDMNWDQYMNKTDKPWIVDFYHPFCPHCKQFAPVFMEAAAYYKEKGTIYVGAVSCMDQVKCRRVEVTGFPTLMALNFDKLNPKMENKRVVGTHTLQEVKEFVKDVHAEVVFNTTGSWPSGYTPPKLVEAAAGKNTTLKEKEALNSTDTPEPAIWEESTLPMNKTTRIQDAASAFVFGLKQGAFMASDVMKDEEFYALKGWLKVVSKTFPGAINRKVIAPLYEKVMDKELLDFDTWDAIVKTWQKGSVAAFKAEADRLDLTGANIPEWQRLDDLFIGQGATYRACALYTCGQWNMFHMLTLNPPETGAQNDELMVSVAASIRRFMKYFFGCADCREHFLKENTVEAVKKIKDAENKPLALRRWLWEQHNSVNKRLHHPIWPKPDMCPTCGTEGAWEMLEVDKWLSKTFGYRDVVVPVVQGADTTPVALPVSLRREDKKEIEAPSATQKAEMEAKAAKATENTAAAKDSKSDGKAAKGIKDTAAAEESKSEAKVAKATKDTAAADKSKSDAKAAKEIKDTAAAEESASKTKEPIALEPKGGYDYRPKDAELGIKNAANIKELVVNTKTELEDGLRSVTAPRVTIFAWYILPVAAVGGYLLFVRYRATKQKAYRKVPRK</sequence>
<comment type="cofactor">
    <cofactor evidence="1 8">
        <name>FAD</name>
        <dbReference type="ChEBI" id="CHEBI:57692"/>
    </cofactor>
</comment>
<organism evidence="14 16">
    <name type="scientific">Peronospora farinosa</name>
    <dbReference type="NCBI Taxonomy" id="134698"/>
    <lineage>
        <taxon>Eukaryota</taxon>
        <taxon>Sar</taxon>
        <taxon>Stramenopiles</taxon>
        <taxon>Oomycota</taxon>
        <taxon>Peronosporomycetes</taxon>
        <taxon>Peronosporales</taxon>
        <taxon>Peronosporaceae</taxon>
        <taxon>Peronospora</taxon>
    </lineage>
</organism>
<evidence type="ECO:0000256" key="4">
    <source>
        <dbReference type="ARBA" id="ARBA00022827"/>
    </source>
</evidence>
<dbReference type="InterPro" id="IPR017905">
    <property type="entry name" value="ERV/ALR_sulphydryl_oxidase"/>
</dbReference>
<dbReference type="InterPro" id="IPR017937">
    <property type="entry name" value="Thioredoxin_CS"/>
</dbReference>
<keyword evidence="6" id="KW-1015">Disulfide bond</keyword>
<dbReference type="InterPro" id="IPR036774">
    <property type="entry name" value="ERV/ALR_sulphydryl_oxid_sf"/>
</dbReference>
<feature type="transmembrane region" description="Helical" evidence="8">
    <location>
        <begin position="628"/>
        <end position="647"/>
    </location>
</feature>
<feature type="signal peptide" evidence="10">
    <location>
        <begin position="1"/>
        <end position="22"/>
    </location>
</feature>
<feature type="chain" id="PRO_5043505374" description="Sulfhydryl oxidase" evidence="10">
    <location>
        <begin position="23"/>
        <end position="661"/>
    </location>
</feature>
<dbReference type="PROSITE" id="PS00194">
    <property type="entry name" value="THIOREDOXIN_1"/>
    <property type="match status" value="1"/>
</dbReference>
<dbReference type="PANTHER" id="PTHR22897">
    <property type="entry name" value="QUIESCIN Q6-RELATED SULFHYDRYL OXIDASE"/>
    <property type="match status" value="1"/>
</dbReference>
<evidence type="ECO:0000256" key="10">
    <source>
        <dbReference type="SAM" id="SignalP"/>
    </source>
</evidence>
<dbReference type="Pfam" id="PF00085">
    <property type="entry name" value="Thioredoxin"/>
    <property type="match status" value="1"/>
</dbReference>
<comment type="catalytic activity">
    <reaction evidence="8">
        <text>2 R'C(R)SH + O2 = R'C(R)S-S(R)CR' + H2O2</text>
        <dbReference type="Rhea" id="RHEA:17357"/>
        <dbReference type="ChEBI" id="CHEBI:15379"/>
        <dbReference type="ChEBI" id="CHEBI:16240"/>
        <dbReference type="ChEBI" id="CHEBI:16520"/>
        <dbReference type="ChEBI" id="CHEBI:17412"/>
        <dbReference type="EC" id="1.8.3.2"/>
    </reaction>
</comment>
<gene>
    <name evidence="13" type="ORF">PFR001_LOCUS3109</name>
    <name evidence="14" type="ORF">PFR002_LOCUS6846</name>
</gene>
<proteinExistence type="predicted"/>
<dbReference type="InterPro" id="IPR013766">
    <property type="entry name" value="Thioredoxin_domain"/>
</dbReference>
<evidence type="ECO:0000259" key="11">
    <source>
        <dbReference type="PROSITE" id="PS51324"/>
    </source>
</evidence>
<keyword evidence="7" id="KW-0325">Glycoprotein</keyword>
<evidence type="ECO:0000256" key="2">
    <source>
        <dbReference type="ARBA" id="ARBA00022630"/>
    </source>
</evidence>
<dbReference type="EMBL" id="CAKLBC010000666">
    <property type="protein sequence ID" value="CAH0487571.1"/>
    <property type="molecule type" value="Genomic_DNA"/>
</dbReference>
<evidence type="ECO:0000313" key="13">
    <source>
        <dbReference type="EMBL" id="CAH0487571.1"/>
    </source>
</evidence>
<dbReference type="AlphaFoldDB" id="A0AAV0U8W3"/>
<evidence type="ECO:0000259" key="12">
    <source>
        <dbReference type="PROSITE" id="PS51352"/>
    </source>
</evidence>
<keyword evidence="8" id="KW-0472">Membrane</keyword>
<dbReference type="EMBL" id="CANTFK010000878">
    <property type="protein sequence ID" value="CAI5732300.1"/>
    <property type="molecule type" value="Genomic_DNA"/>
</dbReference>
<accession>A0AAV0U8W3</accession>
<evidence type="ECO:0000256" key="1">
    <source>
        <dbReference type="ARBA" id="ARBA00001974"/>
    </source>
</evidence>
<feature type="compositionally biased region" description="Basic and acidic residues" evidence="9">
    <location>
        <begin position="510"/>
        <end position="523"/>
    </location>
</feature>
<dbReference type="CDD" id="cd02961">
    <property type="entry name" value="PDI_a_family"/>
    <property type="match status" value="1"/>
</dbReference>
<keyword evidence="15" id="KW-1185">Reference proteome</keyword>
<name>A0AAV0U8W3_9STRA</name>
<evidence type="ECO:0000256" key="5">
    <source>
        <dbReference type="ARBA" id="ARBA00023002"/>
    </source>
</evidence>
<dbReference type="Proteomes" id="UP001157938">
    <property type="component" value="Unassembled WGS sequence"/>
</dbReference>
<dbReference type="PANTHER" id="PTHR22897:SF8">
    <property type="entry name" value="SULFHYDRYL OXIDASE"/>
    <property type="match status" value="1"/>
</dbReference>
<keyword evidence="5 8" id="KW-0560">Oxidoreductase</keyword>
<dbReference type="Gene3D" id="1.20.120.310">
    <property type="entry name" value="ERV/ALR sulfhydryl oxidase domain"/>
    <property type="match status" value="1"/>
</dbReference>
<evidence type="ECO:0000256" key="3">
    <source>
        <dbReference type="ARBA" id="ARBA00022729"/>
    </source>
</evidence>
<dbReference type="InterPro" id="IPR036249">
    <property type="entry name" value="Thioredoxin-like_sf"/>
</dbReference>
<dbReference type="GO" id="GO:0003756">
    <property type="term" value="F:protein disulfide isomerase activity"/>
    <property type="evidence" value="ECO:0007669"/>
    <property type="project" value="TreeGrafter"/>
</dbReference>
<evidence type="ECO:0000313" key="16">
    <source>
        <dbReference type="Proteomes" id="UP001159659"/>
    </source>
</evidence>
<dbReference type="GO" id="GO:0005615">
    <property type="term" value="C:extracellular space"/>
    <property type="evidence" value="ECO:0007669"/>
    <property type="project" value="TreeGrafter"/>
</dbReference>